<accession>A0A0D2M927</accession>
<proteinExistence type="predicted"/>
<dbReference type="AlphaFoldDB" id="A0A0D2M927"/>
<sequence length="487" mass="50257">MVLQKLKRALSTSAETRRAATAPKEQFIAQFQSVPPTFVKPQAAQPQPEVKESDVEPYSTRDQVSDRPAAQNSVPPDQSSSTEAGPGTADDVEGGGGEVEQADGQSEAVGETEHEIQAAPIDVPEDAAPQAGGEGQETGAQAAPEVVEEVHVVAPTEPAAADAAAARAALSAAIEEAEATAAGQAAAPLGGHDHGRGSGGGGGSGGLLALGAVLSLAFAAFVAWHGQWTEGSIDWHPLWGSGSLVSWSSAGGVAPGGGEPFWPLRLDLNGTGLPPFPLKWGSSALSKAEIDGFLSAVKALPIPAGELRALLPRLRAWAEADDGAPTYMLHLVQLEPKLRKLPGAPTIEGGPAEAARAYEAGLVKTWLGRASYPLFAGAAGPSLLKLAPKRDWSRVLLVRYASRRTFLRLLTDPAHVDLLPYKLASFDLDLLPATAGAVLPEAPWVVGAGLLALFLSAGWLRASARAARLAARLAASEARSGSRLLLT</sequence>
<protein>
    <submittedName>
        <fullName evidence="2">Uncharacterized protein</fullName>
    </submittedName>
</protein>
<dbReference type="Gene3D" id="3.30.70.100">
    <property type="match status" value="1"/>
</dbReference>
<dbReference type="GeneID" id="25741061"/>
<dbReference type="KEGG" id="mng:MNEG_8185"/>
<organism evidence="2 3">
    <name type="scientific">Monoraphidium neglectum</name>
    <dbReference type="NCBI Taxonomy" id="145388"/>
    <lineage>
        <taxon>Eukaryota</taxon>
        <taxon>Viridiplantae</taxon>
        <taxon>Chlorophyta</taxon>
        <taxon>core chlorophytes</taxon>
        <taxon>Chlorophyceae</taxon>
        <taxon>CS clade</taxon>
        <taxon>Sphaeropleales</taxon>
        <taxon>Selenastraceae</taxon>
        <taxon>Monoraphidium</taxon>
    </lineage>
</organism>
<evidence type="ECO:0000313" key="2">
    <source>
        <dbReference type="EMBL" id="KIY99774.1"/>
    </source>
</evidence>
<keyword evidence="3" id="KW-1185">Reference proteome</keyword>
<evidence type="ECO:0000313" key="3">
    <source>
        <dbReference type="Proteomes" id="UP000054498"/>
    </source>
</evidence>
<dbReference type="RefSeq" id="XP_013898794.1">
    <property type="nucleotide sequence ID" value="XM_014043340.1"/>
</dbReference>
<gene>
    <name evidence="2" type="ORF">MNEG_8185</name>
</gene>
<name>A0A0D2M927_9CHLO</name>
<dbReference type="EMBL" id="KK101746">
    <property type="protein sequence ID" value="KIY99774.1"/>
    <property type="molecule type" value="Genomic_DNA"/>
</dbReference>
<evidence type="ECO:0000256" key="1">
    <source>
        <dbReference type="SAM" id="MobiDB-lite"/>
    </source>
</evidence>
<reference evidence="2 3" key="1">
    <citation type="journal article" date="2013" name="BMC Genomics">
        <title>Reconstruction of the lipid metabolism for the microalga Monoraphidium neglectum from its genome sequence reveals characteristics suitable for biofuel production.</title>
        <authorList>
            <person name="Bogen C."/>
            <person name="Al-Dilaimi A."/>
            <person name="Albersmeier A."/>
            <person name="Wichmann J."/>
            <person name="Grundmann M."/>
            <person name="Rupp O."/>
            <person name="Lauersen K.J."/>
            <person name="Blifernez-Klassen O."/>
            <person name="Kalinowski J."/>
            <person name="Goesmann A."/>
            <person name="Mussgnug J.H."/>
            <person name="Kruse O."/>
        </authorList>
    </citation>
    <scope>NUCLEOTIDE SEQUENCE [LARGE SCALE GENOMIC DNA]</scope>
    <source>
        <strain evidence="2 3">SAG 48.87</strain>
    </source>
</reference>
<feature type="compositionally biased region" description="Low complexity" evidence="1">
    <location>
        <begin position="126"/>
        <end position="144"/>
    </location>
</feature>
<dbReference type="Proteomes" id="UP000054498">
    <property type="component" value="Unassembled WGS sequence"/>
</dbReference>
<feature type="compositionally biased region" description="Polar residues" evidence="1">
    <location>
        <begin position="70"/>
        <end position="83"/>
    </location>
</feature>
<feature type="region of interest" description="Disordered" evidence="1">
    <location>
        <begin position="1"/>
        <end position="23"/>
    </location>
</feature>
<feature type="region of interest" description="Disordered" evidence="1">
    <location>
        <begin position="38"/>
        <end position="144"/>
    </location>
</feature>
<feature type="compositionally biased region" description="Low complexity" evidence="1">
    <location>
        <begin position="9"/>
        <end position="22"/>
    </location>
</feature>